<sequence>MRTVGVDLAAESVRTAVAWIDWSAGGARVGGVELGADDGMILDAVANADKAGVDCPFGWPDEFVDFVIAHRDGNVEVPVGPTGREWRRGLTLRVTDRAVHELTGLTPLSVSADRIGHTAMRCAGILSGLAQRGEPVDRSGAGVVVEVYPAASLNRWGLKHRGYKRAANVGKLGELVDELLTAAPWLDLGAYEKKCRLSDDALDAVIAALTARASALLMTTAPPPEHIGTARREGWIALPTGPLSKLPEQS</sequence>
<evidence type="ECO:0000313" key="1">
    <source>
        <dbReference type="EMBL" id="GAA2728256.1"/>
    </source>
</evidence>
<dbReference type="Pfam" id="PF04250">
    <property type="entry name" value="DUF429"/>
    <property type="match status" value="1"/>
</dbReference>
<accession>A0ABP6GSP9</accession>
<protein>
    <submittedName>
        <fullName evidence="1">DUF429 domain-containing protein</fullName>
    </submittedName>
</protein>
<reference evidence="2" key="1">
    <citation type="journal article" date="2019" name="Int. J. Syst. Evol. Microbiol.">
        <title>The Global Catalogue of Microorganisms (GCM) 10K type strain sequencing project: providing services to taxonomists for standard genome sequencing and annotation.</title>
        <authorList>
            <consortium name="The Broad Institute Genomics Platform"/>
            <consortium name="The Broad Institute Genome Sequencing Center for Infectious Disease"/>
            <person name="Wu L."/>
            <person name="Ma J."/>
        </authorList>
    </citation>
    <scope>NUCLEOTIDE SEQUENCE [LARGE SCALE GENOMIC DNA]</scope>
    <source>
        <strain evidence="2">JCM 8201</strain>
    </source>
</reference>
<comment type="caution">
    <text evidence="1">The sequence shown here is derived from an EMBL/GenBank/DDBJ whole genome shotgun (WGS) entry which is preliminary data.</text>
</comment>
<name>A0ABP6GSP9_9ACTN</name>
<dbReference type="EMBL" id="BAAATZ010000013">
    <property type="protein sequence ID" value="GAA2728256.1"/>
    <property type="molecule type" value="Genomic_DNA"/>
</dbReference>
<keyword evidence="2" id="KW-1185">Reference proteome</keyword>
<gene>
    <name evidence="1" type="ORF">GCM10010439_36030</name>
</gene>
<dbReference type="RefSeq" id="WP_344451606.1">
    <property type="nucleotide sequence ID" value="NZ_BAAATZ010000013.1"/>
</dbReference>
<dbReference type="Proteomes" id="UP001501842">
    <property type="component" value="Unassembled WGS sequence"/>
</dbReference>
<organism evidence="1 2">
    <name type="scientific">Actinocorallia aurantiaca</name>
    <dbReference type="NCBI Taxonomy" id="46204"/>
    <lineage>
        <taxon>Bacteria</taxon>
        <taxon>Bacillati</taxon>
        <taxon>Actinomycetota</taxon>
        <taxon>Actinomycetes</taxon>
        <taxon>Streptosporangiales</taxon>
        <taxon>Thermomonosporaceae</taxon>
        <taxon>Actinocorallia</taxon>
    </lineage>
</organism>
<dbReference type="InterPro" id="IPR007362">
    <property type="entry name" value="DUF429"/>
</dbReference>
<evidence type="ECO:0000313" key="2">
    <source>
        <dbReference type="Proteomes" id="UP001501842"/>
    </source>
</evidence>
<proteinExistence type="predicted"/>